<dbReference type="InterPro" id="IPR043425">
    <property type="entry name" value="NusG-like"/>
</dbReference>
<dbReference type="Pfam" id="PF02357">
    <property type="entry name" value="NusG"/>
    <property type="match status" value="1"/>
</dbReference>
<dbReference type="PANTHER" id="PTHR30265">
    <property type="entry name" value="RHO-INTERACTING TRANSCRIPTION TERMINATION FACTOR NUSG"/>
    <property type="match status" value="1"/>
</dbReference>
<feature type="domain" description="NusG-like N-terminal" evidence="5">
    <location>
        <begin position="49"/>
        <end position="149"/>
    </location>
</feature>
<dbReference type="Proteomes" id="UP000637002">
    <property type="component" value="Unassembled WGS sequence"/>
</dbReference>
<dbReference type="InterPro" id="IPR006645">
    <property type="entry name" value="NGN-like_dom"/>
</dbReference>
<dbReference type="GO" id="GO:0031564">
    <property type="term" value="P:transcription antitermination"/>
    <property type="evidence" value="ECO:0007669"/>
    <property type="project" value="UniProtKB-KW"/>
</dbReference>
<protein>
    <submittedName>
        <fullName evidence="6">Transcription termination/antitermination protein NusG</fullName>
    </submittedName>
</protein>
<dbReference type="InterPro" id="IPR036735">
    <property type="entry name" value="NGN_dom_sf"/>
</dbReference>
<feature type="compositionally biased region" description="Basic and acidic residues" evidence="4">
    <location>
        <begin position="18"/>
        <end position="31"/>
    </location>
</feature>
<keyword evidence="7" id="KW-1185">Reference proteome</keyword>
<dbReference type="EMBL" id="BMGG01000005">
    <property type="protein sequence ID" value="GGC70621.1"/>
    <property type="molecule type" value="Genomic_DNA"/>
</dbReference>
<evidence type="ECO:0000256" key="3">
    <source>
        <dbReference type="ARBA" id="ARBA00023163"/>
    </source>
</evidence>
<dbReference type="GO" id="GO:0006354">
    <property type="term" value="P:DNA-templated transcription elongation"/>
    <property type="evidence" value="ECO:0007669"/>
    <property type="project" value="InterPro"/>
</dbReference>
<gene>
    <name evidence="6" type="primary">nusG</name>
    <name evidence="6" type="ORF">GCM10010994_31470</name>
</gene>
<evidence type="ECO:0000313" key="6">
    <source>
        <dbReference type="EMBL" id="GGC70621.1"/>
    </source>
</evidence>
<dbReference type="PANTHER" id="PTHR30265:SF4">
    <property type="entry name" value="KOW MOTIF FAMILY PROTEIN, EXPRESSED"/>
    <property type="match status" value="1"/>
</dbReference>
<evidence type="ECO:0000256" key="4">
    <source>
        <dbReference type="SAM" id="MobiDB-lite"/>
    </source>
</evidence>
<evidence type="ECO:0000256" key="1">
    <source>
        <dbReference type="ARBA" id="ARBA00022814"/>
    </source>
</evidence>
<proteinExistence type="predicted"/>
<dbReference type="RefSeq" id="WP_188610118.1">
    <property type="nucleotide sequence ID" value="NZ_BMGG01000005.1"/>
</dbReference>
<dbReference type="Gene3D" id="2.30.30.30">
    <property type="match status" value="1"/>
</dbReference>
<dbReference type="SUPFAM" id="SSF82679">
    <property type="entry name" value="N-utilization substance G protein NusG, N-terminal domain"/>
    <property type="match status" value="1"/>
</dbReference>
<evidence type="ECO:0000256" key="2">
    <source>
        <dbReference type="ARBA" id="ARBA00023015"/>
    </source>
</evidence>
<dbReference type="InterPro" id="IPR014722">
    <property type="entry name" value="Rib_uL2_dom2"/>
</dbReference>
<keyword evidence="1" id="KW-0889">Transcription antitermination</keyword>
<dbReference type="CDD" id="cd06091">
    <property type="entry name" value="KOW_NusG"/>
    <property type="match status" value="1"/>
</dbReference>
<keyword evidence="2" id="KW-0805">Transcription regulation</keyword>
<reference evidence="6" key="1">
    <citation type="journal article" date="2014" name="Int. J. Syst. Evol. Microbiol.">
        <title>Complete genome sequence of Corynebacterium casei LMG S-19264T (=DSM 44701T), isolated from a smear-ripened cheese.</title>
        <authorList>
            <consortium name="US DOE Joint Genome Institute (JGI-PGF)"/>
            <person name="Walter F."/>
            <person name="Albersmeier A."/>
            <person name="Kalinowski J."/>
            <person name="Ruckert C."/>
        </authorList>
    </citation>
    <scope>NUCLEOTIDE SEQUENCE</scope>
    <source>
        <strain evidence="6">CGMCC 1.12919</strain>
    </source>
</reference>
<accession>A0A916UFR7</accession>
<sequence>MARKRNARSNRALPAAQTHRDGSTYRDERRLADNENYVPLEGAPDPAASWYLVRTGPRQERGARDAMVDAGFRTLLPELERPRPYRRRVVQSVTAMFPGYVLVQLEGYAHPAWQILLGDYYRQKGIMGVMQARSGGEPLRLPKRWMAELIECLTVPPEERRAAKRFALRRKLDAMVGGQYRIVDGPFATFSAIVTEARSPDDIRGEVAIFGRPTRINLHVDQLETT</sequence>
<dbReference type="SUPFAM" id="SSF50104">
    <property type="entry name" value="Translation proteins SH3-like domain"/>
    <property type="match status" value="1"/>
</dbReference>
<reference evidence="6" key="2">
    <citation type="submission" date="2020-09" db="EMBL/GenBank/DDBJ databases">
        <authorList>
            <person name="Sun Q."/>
            <person name="Zhou Y."/>
        </authorList>
    </citation>
    <scope>NUCLEOTIDE SEQUENCE</scope>
    <source>
        <strain evidence="6">CGMCC 1.12919</strain>
    </source>
</reference>
<dbReference type="InterPro" id="IPR008991">
    <property type="entry name" value="Translation_prot_SH3-like_sf"/>
</dbReference>
<evidence type="ECO:0000313" key="7">
    <source>
        <dbReference type="Proteomes" id="UP000637002"/>
    </source>
</evidence>
<keyword evidence="3" id="KW-0804">Transcription</keyword>
<name>A0A916UFR7_9HYPH</name>
<dbReference type="Gene3D" id="3.30.70.940">
    <property type="entry name" value="NusG, N-terminal domain"/>
    <property type="match status" value="1"/>
</dbReference>
<organism evidence="6 7">
    <name type="scientific">Chelatococcus reniformis</name>
    <dbReference type="NCBI Taxonomy" id="1494448"/>
    <lineage>
        <taxon>Bacteria</taxon>
        <taxon>Pseudomonadati</taxon>
        <taxon>Pseudomonadota</taxon>
        <taxon>Alphaproteobacteria</taxon>
        <taxon>Hyphomicrobiales</taxon>
        <taxon>Chelatococcaceae</taxon>
        <taxon>Chelatococcus</taxon>
    </lineage>
</organism>
<comment type="caution">
    <text evidence="6">The sequence shown here is derived from an EMBL/GenBank/DDBJ whole genome shotgun (WGS) entry which is preliminary data.</text>
</comment>
<evidence type="ECO:0000259" key="5">
    <source>
        <dbReference type="Pfam" id="PF02357"/>
    </source>
</evidence>
<feature type="region of interest" description="Disordered" evidence="4">
    <location>
        <begin position="1"/>
        <end position="31"/>
    </location>
</feature>
<dbReference type="AlphaFoldDB" id="A0A916UFR7"/>